<dbReference type="Pfam" id="PF13416">
    <property type="entry name" value="SBP_bac_8"/>
    <property type="match status" value="1"/>
</dbReference>
<name>A0ABV9VSC8_9ACTN</name>
<dbReference type="InterPro" id="IPR006059">
    <property type="entry name" value="SBP"/>
</dbReference>
<dbReference type="PANTHER" id="PTHR43649:SF30">
    <property type="entry name" value="ABC TRANSPORTER SUBSTRATE-BINDING PROTEIN"/>
    <property type="match status" value="1"/>
</dbReference>
<dbReference type="Gene3D" id="3.40.190.10">
    <property type="entry name" value="Periplasmic binding protein-like II"/>
    <property type="match status" value="1"/>
</dbReference>
<evidence type="ECO:0000256" key="1">
    <source>
        <dbReference type="SAM" id="SignalP"/>
    </source>
</evidence>
<evidence type="ECO:0000313" key="2">
    <source>
        <dbReference type="EMBL" id="MFC4999306.1"/>
    </source>
</evidence>
<dbReference type="InterPro" id="IPR050490">
    <property type="entry name" value="Bact_solute-bd_prot1"/>
</dbReference>
<organism evidence="2 3">
    <name type="scientific">Dactylosporangium cerinum</name>
    <dbReference type="NCBI Taxonomy" id="1434730"/>
    <lineage>
        <taxon>Bacteria</taxon>
        <taxon>Bacillati</taxon>
        <taxon>Actinomycetota</taxon>
        <taxon>Actinomycetes</taxon>
        <taxon>Micromonosporales</taxon>
        <taxon>Micromonosporaceae</taxon>
        <taxon>Dactylosporangium</taxon>
    </lineage>
</organism>
<keyword evidence="1" id="KW-0732">Signal</keyword>
<proteinExistence type="predicted"/>
<dbReference type="PANTHER" id="PTHR43649">
    <property type="entry name" value="ARABINOSE-BINDING PROTEIN-RELATED"/>
    <property type="match status" value="1"/>
</dbReference>
<accession>A0ABV9VSC8</accession>
<gene>
    <name evidence="2" type="ORF">ACFPIJ_15835</name>
</gene>
<dbReference type="PROSITE" id="PS51257">
    <property type="entry name" value="PROKAR_LIPOPROTEIN"/>
    <property type="match status" value="1"/>
</dbReference>
<feature type="signal peptide" evidence="1">
    <location>
        <begin position="1"/>
        <end position="23"/>
    </location>
</feature>
<keyword evidence="3" id="KW-1185">Reference proteome</keyword>
<sequence>MTRQPWLACLSVAAVLATTSACGGAEAVAQGGRITVTVGTANAGAVLASVTKIVEDFNASQSEITVKLQQYPDAATLLQKTLVQLSGGAPPTLSPCQPSWSAAYAKVNGLTDPSTMLGAPEALSKKDLDDFHPALLKSTKVGGKQVSLPFDRNISFLYYNKQLLQQAGLSTPPATWEQFALYAEQLTKGDTYAADFFNSPYMVAVWDAMVHAYGGKVLNDEQTRVAFNSQAGRDALQFWVDLAKKKVVRVASEPSAGQLNFGAGKTAFFINDSSSMSFNAQAVGGKFEMAAAPMPAGPAGAFSELGGANICLFNKAPKNVQAAGFRFISYLLSTSNNGDFVKASNYLPNRASTVEALKDYYAQNPIPATAVGQLQHAVDPPTVQGWSQAAAAILVHLMNAVRGDETVESALAKAEKEVNDILQQ</sequence>
<dbReference type="RefSeq" id="WP_380115695.1">
    <property type="nucleotide sequence ID" value="NZ_JBHSIU010000018.1"/>
</dbReference>
<evidence type="ECO:0000313" key="3">
    <source>
        <dbReference type="Proteomes" id="UP001595912"/>
    </source>
</evidence>
<feature type="chain" id="PRO_5045377807" evidence="1">
    <location>
        <begin position="24"/>
        <end position="424"/>
    </location>
</feature>
<dbReference type="SUPFAM" id="SSF53850">
    <property type="entry name" value="Periplasmic binding protein-like II"/>
    <property type="match status" value="1"/>
</dbReference>
<dbReference type="EMBL" id="JBHSIU010000018">
    <property type="protein sequence ID" value="MFC4999306.1"/>
    <property type="molecule type" value="Genomic_DNA"/>
</dbReference>
<reference evidence="3" key="1">
    <citation type="journal article" date="2019" name="Int. J. Syst. Evol. Microbiol.">
        <title>The Global Catalogue of Microorganisms (GCM) 10K type strain sequencing project: providing services to taxonomists for standard genome sequencing and annotation.</title>
        <authorList>
            <consortium name="The Broad Institute Genomics Platform"/>
            <consortium name="The Broad Institute Genome Sequencing Center for Infectious Disease"/>
            <person name="Wu L."/>
            <person name="Ma J."/>
        </authorList>
    </citation>
    <scope>NUCLEOTIDE SEQUENCE [LARGE SCALE GENOMIC DNA]</scope>
    <source>
        <strain evidence="3">CGMCC 4.7152</strain>
    </source>
</reference>
<protein>
    <submittedName>
        <fullName evidence="2">ABC transporter substrate-binding protein</fullName>
    </submittedName>
</protein>
<dbReference type="Proteomes" id="UP001595912">
    <property type="component" value="Unassembled WGS sequence"/>
</dbReference>
<dbReference type="CDD" id="cd14748">
    <property type="entry name" value="PBP2_UgpB"/>
    <property type="match status" value="1"/>
</dbReference>
<comment type="caution">
    <text evidence="2">The sequence shown here is derived from an EMBL/GenBank/DDBJ whole genome shotgun (WGS) entry which is preliminary data.</text>
</comment>